<evidence type="ECO:0000313" key="2">
    <source>
        <dbReference type="EMBL" id="MFC0269499.1"/>
    </source>
</evidence>
<dbReference type="RefSeq" id="WP_019951134.1">
    <property type="nucleotide sequence ID" value="NZ_JBHLVX010000060.1"/>
</dbReference>
<feature type="region of interest" description="Disordered" evidence="1">
    <location>
        <begin position="1"/>
        <end position="27"/>
    </location>
</feature>
<evidence type="ECO:0000256" key="1">
    <source>
        <dbReference type="SAM" id="MobiDB-lite"/>
    </source>
</evidence>
<gene>
    <name evidence="2" type="ORF">ACFFHW_16150</name>
</gene>
<accession>A0ABV6G8C3</accession>
<evidence type="ECO:0000313" key="3">
    <source>
        <dbReference type="Proteomes" id="UP001589814"/>
    </source>
</evidence>
<dbReference type="EMBL" id="JBHLVX010000060">
    <property type="protein sequence ID" value="MFC0269499.1"/>
    <property type="molecule type" value="Genomic_DNA"/>
</dbReference>
<comment type="caution">
    <text evidence="2">The sequence shown here is derived from an EMBL/GenBank/DDBJ whole genome shotgun (WGS) entry which is preliminary data.</text>
</comment>
<keyword evidence="3" id="KW-1185">Reference proteome</keyword>
<feature type="compositionally biased region" description="Polar residues" evidence="1">
    <location>
        <begin position="1"/>
        <end position="16"/>
    </location>
</feature>
<name>A0ABV6G8C3_9GAMM</name>
<proteinExistence type="predicted"/>
<reference evidence="2 3" key="1">
    <citation type="submission" date="2024-09" db="EMBL/GenBank/DDBJ databases">
        <authorList>
            <person name="Sun Q."/>
            <person name="Mori K."/>
        </authorList>
    </citation>
    <scope>NUCLEOTIDE SEQUENCE [LARGE SCALE GENOMIC DNA]</scope>
    <source>
        <strain evidence="2 3">CCM 7415</strain>
    </source>
</reference>
<dbReference type="Proteomes" id="UP001589814">
    <property type="component" value="Unassembled WGS sequence"/>
</dbReference>
<sequence>MNDQASGLRQWSQRLQGGQRETAPAAQPEATLIVAGLSLPERPPARLAELPLPAGHGGWRPLPLRLAASPSVAPETPFWALWLSAADTRRAAALGRALRALRQDRMPGCVLLLAEERVPAGLAGAAERQLGVALIAEPQRWLAALRSG</sequence>
<protein>
    <submittedName>
        <fullName evidence="2">Uncharacterized protein</fullName>
    </submittedName>
</protein>
<organism evidence="2 3">
    <name type="scientific">Kushneria aurantia</name>
    <dbReference type="NCBI Taxonomy" id="504092"/>
    <lineage>
        <taxon>Bacteria</taxon>
        <taxon>Pseudomonadati</taxon>
        <taxon>Pseudomonadota</taxon>
        <taxon>Gammaproteobacteria</taxon>
        <taxon>Oceanospirillales</taxon>
        <taxon>Halomonadaceae</taxon>
        <taxon>Kushneria</taxon>
    </lineage>
</organism>